<dbReference type="AlphaFoldDB" id="A0A212S3F2"/>
<dbReference type="RefSeq" id="WP_088521820.1">
    <property type="nucleotide sequence ID" value="NZ_FYDG01000011.1"/>
</dbReference>
<gene>
    <name evidence="1" type="ORF">SAMN06265338_11153</name>
</gene>
<sequence length="156" mass="17439">MSQPVLPPDADAPAPVWLYDGACAFCSRWVLFVLRREAAPQIRFVALQSDEGRRLAARHGVDPDATDSFLFVEHGKALVKSDGVAAVCARLRRPWSFAAFSTLFPRPLRDWAYDLIARNRHLLTGKQTFCMAPPPEWRARVVGPDAAPPRDFRPSV</sequence>
<dbReference type="InterPro" id="IPR007263">
    <property type="entry name" value="DCC1-like"/>
</dbReference>
<dbReference type="PANTHER" id="PTHR33639">
    <property type="entry name" value="THIOL-DISULFIDE OXIDOREDUCTASE DCC"/>
    <property type="match status" value="1"/>
</dbReference>
<protein>
    <submittedName>
        <fullName evidence="1">Predicted thiol-disulfide oxidoreductase YuxK, DCC family</fullName>
    </submittedName>
</protein>
<evidence type="ECO:0000313" key="2">
    <source>
        <dbReference type="Proteomes" id="UP000198418"/>
    </source>
</evidence>
<evidence type="ECO:0000313" key="1">
    <source>
        <dbReference type="EMBL" id="SNB79537.1"/>
    </source>
</evidence>
<dbReference type="InterPro" id="IPR052927">
    <property type="entry name" value="DCC_oxidoreductase"/>
</dbReference>
<reference evidence="2" key="1">
    <citation type="submission" date="2017-06" db="EMBL/GenBank/DDBJ databases">
        <authorList>
            <person name="Varghese N."/>
            <person name="Submissions S."/>
        </authorList>
    </citation>
    <scope>NUCLEOTIDE SEQUENCE [LARGE SCALE GENOMIC DNA]</scope>
    <source>
        <strain evidence="2">DSM 137</strain>
    </source>
</reference>
<dbReference type="PANTHER" id="PTHR33639:SF2">
    <property type="entry name" value="DUF393 DOMAIN-CONTAINING PROTEIN"/>
    <property type="match status" value="1"/>
</dbReference>
<proteinExistence type="predicted"/>
<organism evidence="1 2">
    <name type="scientific">Rhodoblastus acidophilus</name>
    <name type="common">Rhodopseudomonas acidophila</name>
    <dbReference type="NCBI Taxonomy" id="1074"/>
    <lineage>
        <taxon>Bacteria</taxon>
        <taxon>Pseudomonadati</taxon>
        <taxon>Pseudomonadota</taxon>
        <taxon>Alphaproteobacteria</taxon>
        <taxon>Hyphomicrobiales</taxon>
        <taxon>Rhodoblastaceae</taxon>
        <taxon>Rhodoblastus</taxon>
    </lineage>
</organism>
<keyword evidence="2" id="KW-1185">Reference proteome</keyword>
<dbReference type="GO" id="GO:0015035">
    <property type="term" value="F:protein-disulfide reductase activity"/>
    <property type="evidence" value="ECO:0007669"/>
    <property type="project" value="InterPro"/>
</dbReference>
<dbReference type="Proteomes" id="UP000198418">
    <property type="component" value="Unassembled WGS sequence"/>
</dbReference>
<dbReference type="Pfam" id="PF04134">
    <property type="entry name" value="DCC1-like"/>
    <property type="match status" value="1"/>
</dbReference>
<accession>A0A212S3F2</accession>
<dbReference type="OrthoDB" id="9785438at2"/>
<name>A0A212S3F2_RHOAC</name>
<dbReference type="EMBL" id="FYDG01000011">
    <property type="protein sequence ID" value="SNB79537.1"/>
    <property type="molecule type" value="Genomic_DNA"/>
</dbReference>